<dbReference type="Pfam" id="PF00278">
    <property type="entry name" value="Orn_DAP_Arg_deC"/>
    <property type="match status" value="1"/>
</dbReference>
<dbReference type="GO" id="GO:0030170">
    <property type="term" value="F:pyridoxal phosphate binding"/>
    <property type="evidence" value="ECO:0007669"/>
    <property type="project" value="UniProtKB-UniRule"/>
</dbReference>
<sequence>MDHFEIKGGAMHAEGVPLTDIADSVGTPVYVYSSATIERHARVFREALSGLDLGHGEPLIAFAVKSNPNAAVLATLAREGLGADVVSGGELLRALAAGVPADKIVFSGVGKTEEEMALALERGIGQFNLESEPEAETLSAVATRLGLSARVAFRINPDVDAGTHAKISTGKADNKFGIAYDGAVAAYARAAALPGLDVAGVAVHIGSQLTDLNPLAAAFARIGVLIAALRAEGHDIRTADLGGGLGVPYDPALPAPPSPADYGAMVQRATQGWDVRLIFEPGRLIVGNAGVLLSRVIRIKPGATHPFVIVDAAMNDLLRPSLYDAWHDIRAVTPTGERFVAHVVGPVCESGDTFATNRDIEAVTDGDLVAFMTAGAYAATMASTYNSRALTPEVMVSGSDWAIVRPRIALEALIAADRMPPWLSSGTNTIGG</sequence>
<keyword evidence="4 5" id="KW-0456">Lyase</keyword>
<dbReference type="AlphaFoldDB" id="A0A1I6LP37"/>
<evidence type="ECO:0000256" key="2">
    <source>
        <dbReference type="ARBA" id="ARBA00022793"/>
    </source>
</evidence>
<dbReference type="CDD" id="cd06828">
    <property type="entry name" value="PLPDE_III_DapDC"/>
    <property type="match status" value="1"/>
</dbReference>
<feature type="binding site" evidence="5">
    <location>
        <position position="283"/>
    </location>
    <ligand>
        <name>substrate</name>
    </ligand>
</feature>
<reference evidence="11 12" key="1">
    <citation type="submission" date="2016-10" db="EMBL/GenBank/DDBJ databases">
        <authorList>
            <person name="de Groot N.N."/>
        </authorList>
    </citation>
    <scope>NUCLEOTIDE SEQUENCE [LARGE SCALE GENOMIC DNA]</scope>
    <source>
        <strain evidence="11 12">S5-249</strain>
    </source>
</reference>
<dbReference type="Proteomes" id="UP000198824">
    <property type="component" value="Unassembled WGS sequence"/>
</dbReference>
<evidence type="ECO:0000256" key="1">
    <source>
        <dbReference type="ARBA" id="ARBA00001933"/>
    </source>
</evidence>
<evidence type="ECO:0000256" key="6">
    <source>
        <dbReference type="NCBIfam" id="TIGR01048"/>
    </source>
</evidence>
<dbReference type="RefSeq" id="WP_093315839.1">
    <property type="nucleotide sequence ID" value="NZ_FOZG01000002.1"/>
</dbReference>
<feature type="binding site" evidence="5">
    <location>
        <position position="377"/>
    </location>
    <ligand>
        <name>substrate</name>
    </ligand>
</feature>
<dbReference type="SUPFAM" id="SSF50621">
    <property type="entry name" value="Alanine racemase C-terminal domain-like"/>
    <property type="match status" value="1"/>
</dbReference>
<comment type="cofactor">
    <cofactor evidence="1 5 7 8">
        <name>pyridoxal 5'-phosphate</name>
        <dbReference type="ChEBI" id="CHEBI:597326"/>
    </cofactor>
</comment>
<evidence type="ECO:0000259" key="10">
    <source>
        <dbReference type="Pfam" id="PF02784"/>
    </source>
</evidence>
<organism evidence="11 12">
    <name type="scientific">Sphingomonas jatrophae</name>
    <dbReference type="NCBI Taxonomy" id="1166337"/>
    <lineage>
        <taxon>Bacteria</taxon>
        <taxon>Pseudomonadati</taxon>
        <taxon>Pseudomonadota</taxon>
        <taxon>Alphaproteobacteria</taxon>
        <taxon>Sphingomonadales</taxon>
        <taxon>Sphingomonadaceae</taxon>
        <taxon>Sphingomonas</taxon>
    </lineage>
</organism>
<proteinExistence type="inferred from homology"/>
<keyword evidence="3 5" id="KW-0663">Pyridoxal phosphate</keyword>
<feature type="binding site" evidence="5">
    <location>
        <position position="244"/>
    </location>
    <ligand>
        <name>pyridoxal 5'-phosphate</name>
        <dbReference type="ChEBI" id="CHEBI:597326"/>
    </ligand>
</feature>
<feature type="modified residue" description="N6-(pyridoxal phosphate)lysine" evidence="5 7">
    <location>
        <position position="65"/>
    </location>
</feature>
<evidence type="ECO:0000313" key="12">
    <source>
        <dbReference type="Proteomes" id="UP000198824"/>
    </source>
</evidence>
<comment type="function">
    <text evidence="5">Specifically catalyzes the decarboxylation of meso-diaminopimelate (meso-DAP) to L-lysine.</text>
</comment>
<comment type="subunit">
    <text evidence="5">Homodimer.</text>
</comment>
<keyword evidence="5" id="KW-0028">Amino-acid biosynthesis</keyword>
<dbReference type="PRINTS" id="PR01181">
    <property type="entry name" value="DAPDCRBXLASE"/>
</dbReference>
<dbReference type="InterPro" id="IPR000183">
    <property type="entry name" value="Orn/DAP/Arg_de-COase"/>
</dbReference>
<dbReference type="PROSITE" id="PS00878">
    <property type="entry name" value="ODR_DC_2_1"/>
    <property type="match status" value="1"/>
</dbReference>
<feature type="domain" description="Orn/DAP/Arg decarboxylase 2 N-terminal" evidence="10">
    <location>
        <begin position="36"/>
        <end position="286"/>
    </location>
</feature>
<dbReference type="GO" id="GO:0008836">
    <property type="term" value="F:diaminopimelate decarboxylase activity"/>
    <property type="evidence" value="ECO:0007669"/>
    <property type="project" value="UniProtKB-UniRule"/>
</dbReference>
<dbReference type="PANTHER" id="PTHR43727:SF2">
    <property type="entry name" value="GROUP IV DECARBOXYLASE"/>
    <property type="match status" value="1"/>
</dbReference>
<evidence type="ECO:0000256" key="5">
    <source>
        <dbReference type="HAMAP-Rule" id="MF_02120"/>
    </source>
</evidence>
<dbReference type="PRINTS" id="PR01179">
    <property type="entry name" value="ODADCRBXLASE"/>
</dbReference>
<dbReference type="InterPro" id="IPR022643">
    <property type="entry name" value="De-COase2_C"/>
</dbReference>
<dbReference type="NCBIfam" id="TIGR01048">
    <property type="entry name" value="lysA"/>
    <property type="match status" value="1"/>
</dbReference>
<dbReference type="Gene3D" id="2.40.37.10">
    <property type="entry name" value="Lyase, Ornithine Decarboxylase, Chain A, domain 1"/>
    <property type="match status" value="1"/>
</dbReference>
<feature type="domain" description="Orn/DAP/Arg decarboxylase 2 C-terminal" evidence="9">
    <location>
        <begin position="30"/>
        <end position="375"/>
    </location>
</feature>
<dbReference type="Gene3D" id="3.20.20.10">
    <property type="entry name" value="Alanine racemase"/>
    <property type="match status" value="1"/>
</dbReference>
<dbReference type="InterPro" id="IPR029066">
    <property type="entry name" value="PLP-binding_barrel"/>
</dbReference>
<keyword evidence="12" id="KW-1185">Reference proteome</keyword>
<comment type="pathway">
    <text evidence="5 8">Amino-acid biosynthesis; L-lysine biosynthesis via DAP pathway; L-lysine from DL-2,6-diaminopimelate: step 1/1.</text>
</comment>
<dbReference type="HAMAP" id="MF_02120">
    <property type="entry name" value="LysA"/>
    <property type="match status" value="1"/>
</dbReference>
<feature type="binding site" evidence="5">
    <location>
        <begin position="280"/>
        <end position="283"/>
    </location>
    <ligand>
        <name>pyridoxal 5'-phosphate</name>
        <dbReference type="ChEBI" id="CHEBI:597326"/>
    </ligand>
</feature>
<evidence type="ECO:0000256" key="4">
    <source>
        <dbReference type="ARBA" id="ARBA00023239"/>
    </source>
</evidence>
<comment type="similarity">
    <text evidence="5">Belongs to the Orn/Lys/Arg decarboxylase class-II family. LysA subfamily.</text>
</comment>
<evidence type="ECO:0000313" key="11">
    <source>
        <dbReference type="EMBL" id="SFS05201.1"/>
    </source>
</evidence>
<dbReference type="FunFam" id="3.20.20.10:FF:000003">
    <property type="entry name" value="Diaminopimelate decarboxylase"/>
    <property type="match status" value="1"/>
</dbReference>
<evidence type="ECO:0000256" key="8">
    <source>
        <dbReference type="RuleBase" id="RU003738"/>
    </source>
</evidence>
<dbReference type="EC" id="4.1.1.20" evidence="5 6"/>
<dbReference type="EMBL" id="FOZG01000002">
    <property type="protein sequence ID" value="SFS05201.1"/>
    <property type="molecule type" value="Genomic_DNA"/>
</dbReference>
<dbReference type="Pfam" id="PF02784">
    <property type="entry name" value="Orn_Arg_deC_N"/>
    <property type="match status" value="1"/>
</dbReference>
<feature type="binding site" evidence="5">
    <location>
        <position position="349"/>
    </location>
    <ligand>
        <name>substrate</name>
    </ligand>
</feature>
<dbReference type="PANTHER" id="PTHR43727">
    <property type="entry name" value="DIAMINOPIMELATE DECARBOXYLASE"/>
    <property type="match status" value="1"/>
</dbReference>
<evidence type="ECO:0000259" key="9">
    <source>
        <dbReference type="Pfam" id="PF00278"/>
    </source>
</evidence>
<dbReference type="STRING" id="1166337.SAMN05192580_3066"/>
<dbReference type="SUPFAM" id="SSF51419">
    <property type="entry name" value="PLP-binding barrel"/>
    <property type="match status" value="1"/>
</dbReference>
<protein>
    <recommendedName>
        <fullName evidence="5 6">Diaminopimelate decarboxylase</fullName>
        <shortName evidence="5">DAP decarboxylase</shortName>
        <shortName evidence="5">DAPDC</shortName>
        <ecNumber evidence="5 6">4.1.1.20</ecNumber>
    </recommendedName>
</protein>
<dbReference type="InterPro" id="IPR022644">
    <property type="entry name" value="De-COase2_N"/>
</dbReference>
<feature type="binding site" evidence="5">
    <location>
        <position position="319"/>
    </location>
    <ligand>
        <name>substrate</name>
    </ligand>
</feature>
<dbReference type="OrthoDB" id="9802241at2"/>
<dbReference type="GO" id="GO:0009089">
    <property type="term" value="P:lysine biosynthetic process via diaminopimelate"/>
    <property type="evidence" value="ECO:0007669"/>
    <property type="project" value="UniProtKB-UniRule"/>
</dbReference>
<comment type="catalytic activity">
    <reaction evidence="5 8">
        <text>meso-2,6-diaminopimelate + H(+) = L-lysine + CO2</text>
        <dbReference type="Rhea" id="RHEA:15101"/>
        <dbReference type="ChEBI" id="CHEBI:15378"/>
        <dbReference type="ChEBI" id="CHEBI:16526"/>
        <dbReference type="ChEBI" id="CHEBI:32551"/>
        <dbReference type="ChEBI" id="CHEBI:57791"/>
        <dbReference type="EC" id="4.1.1.20"/>
    </reaction>
</comment>
<feature type="binding site" evidence="5">
    <location>
        <position position="323"/>
    </location>
    <ligand>
        <name>substrate</name>
    </ligand>
</feature>
<evidence type="ECO:0000256" key="3">
    <source>
        <dbReference type="ARBA" id="ARBA00022898"/>
    </source>
</evidence>
<feature type="active site" description="Proton donor" evidence="7">
    <location>
        <position position="348"/>
    </location>
</feature>
<dbReference type="InterPro" id="IPR009006">
    <property type="entry name" value="Ala_racemase/Decarboxylase_C"/>
</dbReference>
<evidence type="ECO:0000256" key="7">
    <source>
        <dbReference type="PIRSR" id="PIRSR600183-50"/>
    </source>
</evidence>
<dbReference type="InterPro" id="IPR002986">
    <property type="entry name" value="DAP_deCOOHase_LysA"/>
</dbReference>
<keyword evidence="2 5" id="KW-0210">Decarboxylase</keyword>
<gene>
    <name evidence="5" type="primary">lysA</name>
    <name evidence="11" type="ORF">SAMN05192580_3066</name>
</gene>
<dbReference type="InterPro" id="IPR022653">
    <property type="entry name" value="De-COase2_pyr-phos_BS"/>
</dbReference>
<dbReference type="UniPathway" id="UPA00034">
    <property type="reaction ID" value="UER00027"/>
</dbReference>
<keyword evidence="5 8" id="KW-0457">Lysine biosynthesis</keyword>
<feature type="binding site" evidence="5">
    <location>
        <position position="377"/>
    </location>
    <ligand>
        <name>pyridoxal 5'-phosphate</name>
        <dbReference type="ChEBI" id="CHEBI:597326"/>
    </ligand>
</feature>
<name>A0A1I6LP37_9SPHN</name>
<accession>A0A1I6LP37</accession>